<dbReference type="InterPro" id="IPR044537">
    <property type="entry name" value="Rip2-like"/>
</dbReference>
<feature type="transmembrane region" description="Helical" evidence="13">
    <location>
        <begin position="173"/>
        <end position="191"/>
    </location>
</feature>
<comment type="cofactor">
    <cofactor evidence="1">
        <name>Zn(2+)</name>
        <dbReference type="ChEBI" id="CHEBI:29105"/>
    </cofactor>
</comment>
<evidence type="ECO:0000256" key="1">
    <source>
        <dbReference type="ARBA" id="ARBA00001947"/>
    </source>
</evidence>
<keyword evidence="8 14" id="KW-0378">Hydrolase</keyword>
<evidence type="ECO:0000256" key="5">
    <source>
        <dbReference type="ARBA" id="ARBA00022670"/>
    </source>
</evidence>
<dbReference type="GO" id="GO:0006508">
    <property type="term" value="P:proteolysis"/>
    <property type="evidence" value="ECO:0007669"/>
    <property type="project" value="UniProtKB-KW"/>
</dbReference>
<proteinExistence type="inferred from homology"/>
<evidence type="ECO:0000256" key="4">
    <source>
        <dbReference type="ARBA" id="ARBA00022475"/>
    </source>
</evidence>
<dbReference type="PANTHER" id="PTHR35864">
    <property type="entry name" value="ZINC METALLOPROTEASE MJ0611-RELATED"/>
    <property type="match status" value="1"/>
</dbReference>
<comment type="caution">
    <text evidence="14">The sequence shown here is derived from an EMBL/GenBank/DDBJ whole genome shotgun (WGS) entry which is preliminary data.</text>
</comment>
<name>B6FZA6_PEPHT</name>
<keyword evidence="11" id="KW-0482">Metalloprotease</keyword>
<evidence type="ECO:0000313" key="15">
    <source>
        <dbReference type="Proteomes" id="UP000003178"/>
    </source>
</evidence>
<sequence>MIKIILKGKDFMDIANIVATAAGIAIAISVHEFGHAYSAHLLGDDTAKLYGRMTLNPIKHVDPLGLLAMIIFHIGWAKPVPVNPMNYKNYKVGNFIVSIAGVCCNLLTAIVCAIIYKNVPIYGVQVLTYTCIIYNIGFAAFNLLPVPPLDGWGAIETFIPYQWREYAYKFERISGFVLILLLITGAYRIIINPIHGLFASIVQMFMF</sequence>
<keyword evidence="15" id="KW-1185">Reference proteome</keyword>
<evidence type="ECO:0000256" key="6">
    <source>
        <dbReference type="ARBA" id="ARBA00022692"/>
    </source>
</evidence>
<evidence type="ECO:0000256" key="8">
    <source>
        <dbReference type="ARBA" id="ARBA00022801"/>
    </source>
</evidence>
<evidence type="ECO:0000256" key="10">
    <source>
        <dbReference type="ARBA" id="ARBA00022989"/>
    </source>
</evidence>
<evidence type="ECO:0000256" key="2">
    <source>
        <dbReference type="ARBA" id="ARBA00004651"/>
    </source>
</evidence>
<dbReference type="EMBL" id="ABWP01000051">
    <property type="protein sequence ID" value="EEA85109.1"/>
    <property type="molecule type" value="Genomic_DNA"/>
</dbReference>
<evidence type="ECO:0000256" key="3">
    <source>
        <dbReference type="ARBA" id="ARBA00007931"/>
    </source>
</evidence>
<dbReference type="GO" id="GO:0008237">
    <property type="term" value="F:metallopeptidase activity"/>
    <property type="evidence" value="ECO:0007669"/>
    <property type="project" value="UniProtKB-KW"/>
</dbReference>
<evidence type="ECO:0000256" key="12">
    <source>
        <dbReference type="ARBA" id="ARBA00023136"/>
    </source>
</evidence>
<keyword evidence="4" id="KW-1003">Cell membrane</keyword>
<keyword evidence="5" id="KW-0645">Protease</keyword>
<reference evidence="14 15" key="2">
    <citation type="submission" date="2008-10" db="EMBL/GenBank/DDBJ databases">
        <title>Draft genome sequence of Clostridium hiranonis (DSM 13275).</title>
        <authorList>
            <person name="Sudarsanam P."/>
            <person name="Ley R."/>
            <person name="Guruge J."/>
            <person name="Turnbaugh P.J."/>
            <person name="Mahowald M."/>
            <person name="Liep D."/>
            <person name="Gordon J."/>
        </authorList>
    </citation>
    <scope>NUCLEOTIDE SEQUENCE [LARGE SCALE GENOMIC DNA]</scope>
    <source>
        <strain evidence="14 15">DSM 13275</strain>
    </source>
</reference>
<evidence type="ECO:0000313" key="14">
    <source>
        <dbReference type="EMBL" id="EEA85109.1"/>
    </source>
</evidence>
<dbReference type="eggNOG" id="COG1994">
    <property type="taxonomic scope" value="Bacteria"/>
</dbReference>
<dbReference type="CDD" id="cd06158">
    <property type="entry name" value="S2P-M50_like_1"/>
    <property type="match status" value="1"/>
</dbReference>
<organism evidence="14 15">
    <name type="scientific">Peptacetobacter hiranonis (strain DSM 13275 / JCM 10541 / KCTC 15199 / TO-931)</name>
    <name type="common">Clostridium hiranonis</name>
    <dbReference type="NCBI Taxonomy" id="500633"/>
    <lineage>
        <taxon>Bacteria</taxon>
        <taxon>Bacillati</taxon>
        <taxon>Bacillota</taxon>
        <taxon>Clostridia</taxon>
        <taxon>Peptostreptococcales</taxon>
        <taxon>Peptostreptococcaceae</taxon>
        <taxon>Peptacetobacter</taxon>
    </lineage>
</organism>
<comment type="similarity">
    <text evidence="3">Belongs to the peptidase M50B family.</text>
</comment>
<feature type="transmembrane region" description="Helical" evidence="13">
    <location>
        <begin position="63"/>
        <end position="80"/>
    </location>
</feature>
<evidence type="ECO:0000256" key="9">
    <source>
        <dbReference type="ARBA" id="ARBA00022833"/>
    </source>
</evidence>
<dbReference type="InterPro" id="IPR052348">
    <property type="entry name" value="Metallopeptidase_M50B"/>
</dbReference>
<protein>
    <submittedName>
        <fullName evidence="14">Peptidase, M50 family</fullName>
        <ecNumber evidence="14">3.4.24.-</ecNumber>
    </submittedName>
</protein>
<comment type="subcellular location">
    <subcellularLocation>
        <location evidence="2">Cell membrane</location>
        <topology evidence="2">Multi-pass membrane protein</topology>
    </subcellularLocation>
</comment>
<keyword evidence="6 13" id="KW-0812">Transmembrane</keyword>
<dbReference type="GO" id="GO:0046872">
    <property type="term" value="F:metal ion binding"/>
    <property type="evidence" value="ECO:0007669"/>
    <property type="project" value="UniProtKB-KW"/>
</dbReference>
<feature type="transmembrane region" description="Helical" evidence="13">
    <location>
        <begin position="92"/>
        <end position="116"/>
    </location>
</feature>
<dbReference type="STRING" id="500633.CLOHIR_01210"/>
<dbReference type="EC" id="3.4.24.-" evidence="14"/>
<dbReference type="HOGENOM" id="CLU_086979_1_1_9"/>
<feature type="transmembrane region" description="Helical" evidence="13">
    <location>
        <begin position="12"/>
        <end position="31"/>
    </location>
</feature>
<keyword evidence="12 13" id="KW-0472">Membrane</keyword>
<dbReference type="PANTHER" id="PTHR35864:SF1">
    <property type="entry name" value="ZINC METALLOPROTEASE YWHC-RELATED"/>
    <property type="match status" value="1"/>
</dbReference>
<accession>B6FZA6</accession>
<dbReference type="Proteomes" id="UP000003178">
    <property type="component" value="Unassembled WGS sequence"/>
</dbReference>
<reference evidence="14 15" key="1">
    <citation type="submission" date="2008-09" db="EMBL/GenBank/DDBJ databases">
        <authorList>
            <person name="Fulton L."/>
            <person name="Clifton S."/>
            <person name="Fulton B."/>
            <person name="Xu J."/>
            <person name="Minx P."/>
            <person name="Pepin K.H."/>
            <person name="Johnson M."/>
            <person name="Thiruvilangam P."/>
            <person name="Bhonagiri V."/>
            <person name="Nash W.E."/>
            <person name="Mardis E.R."/>
            <person name="Wilson R.K."/>
        </authorList>
    </citation>
    <scope>NUCLEOTIDE SEQUENCE [LARGE SCALE GENOMIC DNA]</scope>
    <source>
        <strain evidence="14 15">DSM 13275</strain>
    </source>
</reference>
<gene>
    <name evidence="14" type="ORF">CLOHIR_01210</name>
</gene>
<feature type="transmembrane region" description="Helical" evidence="13">
    <location>
        <begin position="122"/>
        <end position="144"/>
    </location>
</feature>
<evidence type="ECO:0000256" key="11">
    <source>
        <dbReference type="ARBA" id="ARBA00023049"/>
    </source>
</evidence>
<keyword evidence="10 13" id="KW-1133">Transmembrane helix</keyword>
<dbReference type="AlphaFoldDB" id="B6FZA6"/>
<evidence type="ECO:0000256" key="7">
    <source>
        <dbReference type="ARBA" id="ARBA00022723"/>
    </source>
</evidence>
<keyword evidence="7" id="KW-0479">Metal-binding</keyword>
<keyword evidence="9" id="KW-0862">Zinc</keyword>
<evidence type="ECO:0000256" key="13">
    <source>
        <dbReference type="SAM" id="Phobius"/>
    </source>
</evidence>
<dbReference type="GO" id="GO:0005886">
    <property type="term" value="C:plasma membrane"/>
    <property type="evidence" value="ECO:0007669"/>
    <property type="project" value="UniProtKB-SubCell"/>
</dbReference>